<dbReference type="EMBL" id="AACS02000006">
    <property type="protein sequence ID" value="EAU80507.2"/>
    <property type="molecule type" value="Genomic_DNA"/>
</dbReference>
<evidence type="ECO:0000256" key="4">
    <source>
        <dbReference type="ARBA" id="ARBA00023136"/>
    </source>
</evidence>
<reference evidence="7 8" key="1">
    <citation type="journal article" date="2010" name="Proc. Natl. Acad. Sci. U.S.A.">
        <title>Insights into evolution of multicellular fungi from the assembled chromosomes of the mushroom Coprinopsis cinerea (Coprinus cinereus).</title>
        <authorList>
            <person name="Stajich J.E."/>
            <person name="Wilke S.K."/>
            <person name="Ahren D."/>
            <person name="Au C.H."/>
            <person name="Birren B.W."/>
            <person name="Borodovsky M."/>
            <person name="Burns C."/>
            <person name="Canback B."/>
            <person name="Casselton L.A."/>
            <person name="Cheng C.K."/>
            <person name="Deng J."/>
            <person name="Dietrich F.S."/>
            <person name="Fargo D.C."/>
            <person name="Farman M.L."/>
            <person name="Gathman A.C."/>
            <person name="Goldberg J."/>
            <person name="Guigo R."/>
            <person name="Hoegger P.J."/>
            <person name="Hooker J.B."/>
            <person name="Huggins A."/>
            <person name="James T.Y."/>
            <person name="Kamada T."/>
            <person name="Kilaru S."/>
            <person name="Kodira C."/>
            <person name="Kues U."/>
            <person name="Kupfer D."/>
            <person name="Kwan H.S."/>
            <person name="Lomsadze A."/>
            <person name="Li W."/>
            <person name="Lilly W.W."/>
            <person name="Ma L.J."/>
            <person name="Mackey A.J."/>
            <person name="Manning G."/>
            <person name="Martin F."/>
            <person name="Muraguchi H."/>
            <person name="Natvig D.O."/>
            <person name="Palmerini H."/>
            <person name="Ramesh M.A."/>
            <person name="Rehmeyer C.J."/>
            <person name="Roe B.A."/>
            <person name="Shenoy N."/>
            <person name="Stanke M."/>
            <person name="Ter-Hovhannisyan V."/>
            <person name="Tunlid A."/>
            <person name="Velagapudi R."/>
            <person name="Vision T.J."/>
            <person name="Zeng Q."/>
            <person name="Zolan M.E."/>
            <person name="Pukkila P.J."/>
        </authorList>
    </citation>
    <scope>NUCLEOTIDE SEQUENCE [LARGE SCALE GENOMIC DNA]</scope>
    <source>
        <strain evidence="8">Okayama-7 / 130 / ATCC MYA-4618 / FGSC 9003</strain>
    </source>
</reference>
<dbReference type="HOGENOM" id="CLU_033734_2_1_1"/>
<dbReference type="GeneID" id="6018013"/>
<evidence type="ECO:0000313" key="8">
    <source>
        <dbReference type="Proteomes" id="UP000001861"/>
    </source>
</evidence>
<feature type="transmembrane region" description="Helical" evidence="6">
    <location>
        <begin position="12"/>
        <end position="31"/>
    </location>
</feature>
<dbReference type="InterPro" id="IPR051415">
    <property type="entry name" value="LAAT-1"/>
</dbReference>
<evidence type="ECO:0000256" key="6">
    <source>
        <dbReference type="SAM" id="Phobius"/>
    </source>
</evidence>
<dbReference type="InParanoid" id="A8PH36"/>
<dbReference type="OMA" id="FVIYFPR"/>
<dbReference type="Proteomes" id="UP000001861">
    <property type="component" value="Unassembled WGS sequence"/>
</dbReference>
<feature type="transmembrane region" description="Helical" evidence="6">
    <location>
        <begin position="191"/>
        <end position="208"/>
    </location>
</feature>
<dbReference type="InterPro" id="IPR006603">
    <property type="entry name" value="PQ-loop_rpt"/>
</dbReference>
<sequence length="335" mass="36794">MLDSKGCDIEHDWFTAMLTFGLCCGLIISYLPQVLLSVVWAPEDYPGQVVGGLESFVPAAWNDLCWGCCDEYSGLLKCCSVVKFGTCVEISAGVVQLSIQWVAFSLIFVLYMIYYPENLKYLNQDFQVQTQDTVLVVKSTALSPEWKWSIVLAWAAALHFIVSAFTTAFILTTSVIEPGADSTLPPAAYSWARFLGVSAAVFASVQYAPQLLHTYRTKLVGALSIPMMCIQTPGGILMVTSIALRPGTNWTSWITFAVAAVMQGMLLVMCLFWKRRQARLRIDDFGVPLDAPVSVENPVPALVVTQPSDEPAVHAEASEQSPLLPKNTGKRGWFS</sequence>
<evidence type="ECO:0000256" key="1">
    <source>
        <dbReference type="ARBA" id="ARBA00004141"/>
    </source>
</evidence>
<evidence type="ECO:0000313" key="7">
    <source>
        <dbReference type="EMBL" id="EAU80507.2"/>
    </source>
</evidence>
<dbReference type="AlphaFoldDB" id="A8PH36"/>
<feature type="transmembrane region" description="Helical" evidence="6">
    <location>
        <begin position="148"/>
        <end position="171"/>
    </location>
</feature>
<dbReference type="RefSeq" id="XP_001841334.2">
    <property type="nucleotide sequence ID" value="XM_001841282.2"/>
</dbReference>
<feature type="transmembrane region" description="Helical" evidence="6">
    <location>
        <begin position="250"/>
        <end position="273"/>
    </location>
</feature>
<dbReference type="Gene3D" id="1.20.1280.290">
    <property type="match status" value="1"/>
</dbReference>
<feature type="region of interest" description="Disordered" evidence="5">
    <location>
        <begin position="310"/>
        <end position="335"/>
    </location>
</feature>
<evidence type="ECO:0000256" key="5">
    <source>
        <dbReference type="SAM" id="MobiDB-lite"/>
    </source>
</evidence>
<organism evidence="7 8">
    <name type="scientific">Coprinopsis cinerea (strain Okayama-7 / 130 / ATCC MYA-4618 / FGSC 9003)</name>
    <name type="common">Inky cap fungus</name>
    <name type="synonym">Hormographiella aspergillata</name>
    <dbReference type="NCBI Taxonomy" id="240176"/>
    <lineage>
        <taxon>Eukaryota</taxon>
        <taxon>Fungi</taxon>
        <taxon>Dikarya</taxon>
        <taxon>Basidiomycota</taxon>
        <taxon>Agaricomycotina</taxon>
        <taxon>Agaricomycetes</taxon>
        <taxon>Agaricomycetidae</taxon>
        <taxon>Agaricales</taxon>
        <taxon>Agaricineae</taxon>
        <taxon>Psathyrellaceae</taxon>
        <taxon>Coprinopsis</taxon>
    </lineage>
</organism>
<dbReference type="PANTHER" id="PTHR16201">
    <property type="entry name" value="SEVEN TRANSMEMBRANE PROTEIN 1-RELATED"/>
    <property type="match status" value="1"/>
</dbReference>
<dbReference type="GO" id="GO:0016020">
    <property type="term" value="C:membrane"/>
    <property type="evidence" value="ECO:0007669"/>
    <property type="project" value="UniProtKB-SubCell"/>
</dbReference>
<dbReference type="Pfam" id="PF04193">
    <property type="entry name" value="PQ-loop"/>
    <property type="match status" value="1"/>
</dbReference>
<keyword evidence="8" id="KW-1185">Reference proteome</keyword>
<dbReference type="eggNOG" id="ENOG502QV5C">
    <property type="taxonomic scope" value="Eukaryota"/>
</dbReference>
<evidence type="ECO:0000256" key="3">
    <source>
        <dbReference type="ARBA" id="ARBA00022989"/>
    </source>
</evidence>
<accession>A8PH36</accession>
<dbReference type="VEuPathDB" id="FungiDB:CC1G_11862"/>
<comment type="caution">
    <text evidence="7">The sequence shown here is derived from an EMBL/GenBank/DDBJ whole genome shotgun (WGS) entry which is preliminary data.</text>
</comment>
<feature type="transmembrane region" description="Helical" evidence="6">
    <location>
        <begin position="90"/>
        <end position="114"/>
    </location>
</feature>
<dbReference type="OrthoDB" id="19344at2759"/>
<comment type="subcellular location">
    <subcellularLocation>
        <location evidence="1">Membrane</location>
        <topology evidence="1">Multi-pass membrane protein</topology>
    </subcellularLocation>
</comment>
<keyword evidence="4 6" id="KW-0472">Membrane</keyword>
<keyword evidence="3 6" id="KW-1133">Transmembrane helix</keyword>
<gene>
    <name evidence="7" type="ORF">CC1G_11862</name>
</gene>
<protein>
    <recommendedName>
        <fullName evidence="9">PQ loop repeat protein</fullName>
    </recommendedName>
</protein>
<evidence type="ECO:0008006" key="9">
    <source>
        <dbReference type="Google" id="ProtNLM"/>
    </source>
</evidence>
<dbReference type="PANTHER" id="PTHR16201:SF11">
    <property type="entry name" value="PQ-LOOP REPEAT-CONTAINING PROTEIN"/>
    <property type="match status" value="1"/>
</dbReference>
<evidence type="ECO:0000256" key="2">
    <source>
        <dbReference type="ARBA" id="ARBA00022692"/>
    </source>
</evidence>
<name>A8PH36_COPC7</name>
<proteinExistence type="predicted"/>
<dbReference type="KEGG" id="cci:CC1G_11862"/>
<keyword evidence="2 6" id="KW-0812">Transmembrane</keyword>
<feature type="transmembrane region" description="Helical" evidence="6">
    <location>
        <begin position="220"/>
        <end position="244"/>
    </location>
</feature>